<evidence type="ECO:0000313" key="2">
    <source>
        <dbReference type="EMBL" id="ACN25724.1"/>
    </source>
</evidence>
<sequence length="114" mass="11771">MPASARACRPPRAAAGRLEDASPRQSSLISLGEGAGHAVAAFLSTTASWPSGWSFHAAAVHLASVATFATERSSQQKDHGLEDYDGLDVARAEAASPPPSMSASCSSHRSKLQP</sequence>
<evidence type="ECO:0000256" key="1">
    <source>
        <dbReference type="SAM" id="MobiDB-lite"/>
    </source>
</evidence>
<proteinExistence type="evidence at transcript level"/>
<feature type="region of interest" description="Disordered" evidence="1">
    <location>
        <begin position="70"/>
        <end position="114"/>
    </location>
</feature>
<accession>C0HFC1</accession>
<feature type="compositionally biased region" description="Low complexity" evidence="1">
    <location>
        <begin position="1"/>
        <end position="15"/>
    </location>
</feature>
<protein>
    <submittedName>
        <fullName evidence="2">Uncharacterized protein</fullName>
    </submittedName>
</protein>
<feature type="region of interest" description="Disordered" evidence="1">
    <location>
        <begin position="1"/>
        <end position="27"/>
    </location>
</feature>
<organism evidence="2">
    <name type="scientific">Zea mays</name>
    <name type="common">Maize</name>
    <dbReference type="NCBI Taxonomy" id="4577"/>
    <lineage>
        <taxon>Eukaryota</taxon>
        <taxon>Viridiplantae</taxon>
        <taxon>Streptophyta</taxon>
        <taxon>Embryophyta</taxon>
        <taxon>Tracheophyta</taxon>
        <taxon>Spermatophyta</taxon>
        <taxon>Magnoliopsida</taxon>
        <taxon>Liliopsida</taxon>
        <taxon>Poales</taxon>
        <taxon>Poaceae</taxon>
        <taxon>PACMAD clade</taxon>
        <taxon>Panicoideae</taxon>
        <taxon>Andropogonodae</taxon>
        <taxon>Andropogoneae</taxon>
        <taxon>Tripsacinae</taxon>
        <taxon>Zea</taxon>
    </lineage>
</organism>
<dbReference type="AlphaFoldDB" id="C0HFC1"/>
<reference evidence="2" key="1">
    <citation type="journal article" date="2009" name="PLoS Genet.">
        <title>Sequencing, mapping, and analysis of 27,455 maize full-length cDNAs.</title>
        <authorList>
            <person name="Soderlund C."/>
            <person name="Descour A."/>
            <person name="Kudrna D."/>
            <person name="Bomhoff M."/>
            <person name="Boyd L."/>
            <person name="Currie J."/>
            <person name="Angelova A."/>
            <person name="Collura K."/>
            <person name="Wissotski M."/>
            <person name="Ashley E."/>
            <person name="Morrow D."/>
            <person name="Fernandes J."/>
            <person name="Walbot V."/>
            <person name="Yu Y."/>
        </authorList>
    </citation>
    <scope>NUCLEOTIDE SEQUENCE</scope>
    <source>
        <strain evidence="2">B73</strain>
    </source>
</reference>
<dbReference type="EMBL" id="BT061027">
    <property type="protein sequence ID" value="ACN25724.1"/>
    <property type="molecule type" value="mRNA"/>
</dbReference>
<name>C0HFC1_MAIZE</name>